<accession>A0ACC1YNJ6</accession>
<sequence length="315" mass="35494">MDEFGNPTMHVNEFELHDFIDDPNFDQFIDLIRGENQDPVAGFDCDLINGCFADNQQFGSTTPQEDMFDYVESTMVSDLTSVINTSLSSLNEGVMNKGGDQEEEEDEDNDGDDSSGTTRSTRKTKPDRSKTLISERRRRGRMKEKLYALRSLVPNITKMDKASIVGDAVLYVQQLQMQANKLKAEIAGLEASLAGSERYKATTENSKKTQVRGSNLPAISKKIMQMEMFQVEERGFYLRLVSNKEEGVAISLYRAMESLTSFNIRNSNLATESERFVFTFTLNVRDCERSMNLPNLKLWVTGALLNQGFDVLTSA</sequence>
<organism evidence="1 2">
    <name type="scientific">Melia azedarach</name>
    <name type="common">Chinaberry tree</name>
    <dbReference type="NCBI Taxonomy" id="155640"/>
    <lineage>
        <taxon>Eukaryota</taxon>
        <taxon>Viridiplantae</taxon>
        <taxon>Streptophyta</taxon>
        <taxon>Embryophyta</taxon>
        <taxon>Tracheophyta</taxon>
        <taxon>Spermatophyta</taxon>
        <taxon>Magnoliopsida</taxon>
        <taxon>eudicotyledons</taxon>
        <taxon>Gunneridae</taxon>
        <taxon>Pentapetalae</taxon>
        <taxon>rosids</taxon>
        <taxon>malvids</taxon>
        <taxon>Sapindales</taxon>
        <taxon>Meliaceae</taxon>
        <taxon>Melia</taxon>
    </lineage>
</organism>
<evidence type="ECO:0000313" key="1">
    <source>
        <dbReference type="EMBL" id="KAJ4725011.1"/>
    </source>
</evidence>
<protein>
    <submittedName>
        <fullName evidence="1">Transcription factor FER-LIKE IRON DEFICIENCY-INDUCED TRANSCRIPTION FACTOR</fullName>
    </submittedName>
</protein>
<reference evidence="1 2" key="1">
    <citation type="journal article" date="2023" name="Science">
        <title>Complex scaffold remodeling in plant triterpene biosynthesis.</title>
        <authorList>
            <person name="De La Pena R."/>
            <person name="Hodgson H."/>
            <person name="Liu J.C."/>
            <person name="Stephenson M.J."/>
            <person name="Martin A.C."/>
            <person name="Owen C."/>
            <person name="Harkess A."/>
            <person name="Leebens-Mack J."/>
            <person name="Jimenez L.E."/>
            <person name="Osbourn A."/>
            <person name="Sattely E.S."/>
        </authorList>
    </citation>
    <scope>NUCLEOTIDE SEQUENCE [LARGE SCALE GENOMIC DNA]</scope>
    <source>
        <strain evidence="2">cv. JPN11</strain>
        <tissue evidence="1">Leaf</tissue>
    </source>
</reference>
<proteinExistence type="predicted"/>
<dbReference type="EMBL" id="CM051395">
    <property type="protein sequence ID" value="KAJ4725011.1"/>
    <property type="molecule type" value="Genomic_DNA"/>
</dbReference>
<gene>
    <name evidence="1" type="ORF">OWV82_003940</name>
</gene>
<evidence type="ECO:0000313" key="2">
    <source>
        <dbReference type="Proteomes" id="UP001164539"/>
    </source>
</evidence>
<comment type="caution">
    <text evidence="1">The sequence shown here is derived from an EMBL/GenBank/DDBJ whole genome shotgun (WGS) entry which is preliminary data.</text>
</comment>
<dbReference type="Proteomes" id="UP001164539">
    <property type="component" value="Chromosome 2"/>
</dbReference>
<keyword evidence="2" id="KW-1185">Reference proteome</keyword>
<name>A0ACC1YNJ6_MELAZ</name>